<evidence type="ECO:0000256" key="3">
    <source>
        <dbReference type="ARBA" id="ARBA00022692"/>
    </source>
</evidence>
<reference evidence="7" key="1">
    <citation type="journal article" date="2013" name="Genome Biol. Evol.">
        <title>Punctuated emergences of genetic and phenotypic innovations in eumetazoan, bilaterian, euteleostome, and hominidae ancestors.</title>
        <authorList>
            <person name="Wenger Y."/>
            <person name="Galliot B."/>
        </authorList>
    </citation>
    <scope>NUCLEOTIDE SEQUENCE</scope>
    <source>
        <tissue evidence="7">Whole animals</tissue>
    </source>
</reference>
<evidence type="ECO:0000256" key="2">
    <source>
        <dbReference type="ARBA" id="ARBA00009700"/>
    </source>
</evidence>
<feature type="transmembrane region" description="Helical" evidence="6">
    <location>
        <begin position="216"/>
        <end position="234"/>
    </location>
</feature>
<dbReference type="OrthoDB" id="2015098at2759"/>
<keyword evidence="4 6" id="KW-1133">Transmembrane helix</keyword>
<comment type="subcellular location">
    <subcellularLocation>
        <location evidence="1">Membrane</location>
        <topology evidence="1">Multi-pass membrane protein</topology>
    </subcellularLocation>
</comment>
<dbReference type="PANTHER" id="PTHR21433">
    <property type="entry name" value="TRANSMEMBRANE PROTEIN INDUCED BY TUMOR NECROSIS FACTOR ALPHA"/>
    <property type="match status" value="1"/>
</dbReference>
<keyword evidence="5 6" id="KW-0472">Membrane</keyword>
<organism evidence="7">
    <name type="scientific">Hydra vulgaris</name>
    <name type="common">Hydra</name>
    <name type="synonym">Hydra attenuata</name>
    <dbReference type="NCBI Taxonomy" id="6087"/>
    <lineage>
        <taxon>Eukaryota</taxon>
        <taxon>Metazoa</taxon>
        <taxon>Cnidaria</taxon>
        <taxon>Hydrozoa</taxon>
        <taxon>Hydroidolina</taxon>
        <taxon>Anthoathecata</taxon>
        <taxon>Aplanulata</taxon>
        <taxon>Hydridae</taxon>
        <taxon>Hydra</taxon>
    </lineage>
</organism>
<accession>T2MJ58</accession>
<evidence type="ECO:0000313" key="7">
    <source>
        <dbReference type="EMBL" id="CDG72293.1"/>
    </source>
</evidence>
<comment type="similarity">
    <text evidence="2">Belongs to the TMEM120 family.</text>
</comment>
<name>T2MJ58_HYDVU</name>
<feature type="transmembrane region" description="Helical" evidence="6">
    <location>
        <begin position="154"/>
        <end position="171"/>
    </location>
</feature>
<evidence type="ECO:0000256" key="5">
    <source>
        <dbReference type="ARBA" id="ARBA00023136"/>
    </source>
</evidence>
<keyword evidence="3 6" id="KW-0812">Transmembrane</keyword>
<dbReference type="InterPro" id="IPR012926">
    <property type="entry name" value="TMEM120A/B"/>
</dbReference>
<feature type="transmembrane region" description="Helical" evidence="6">
    <location>
        <begin position="285"/>
        <end position="306"/>
    </location>
</feature>
<dbReference type="PANTHER" id="PTHR21433:SF0">
    <property type="entry name" value="TRANSMEMBRANE PROTEIN 120 HOMOLOG"/>
    <property type="match status" value="1"/>
</dbReference>
<dbReference type="AlphaFoldDB" id="T2MJ58"/>
<dbReference type="Pfam" id="PF07851">
    <property type="entry name" value="TMEM120A-B"/>
    <property type="match status" value="1"/>
</dbReference>
<feature type="transmembrane region" description="Helical" evidence="6">
    <location>
        <begin position="326"/>
        <end position="347"/>
    </location>
</feature>
<gene>
    <name evidence="7" type="primary">TMEM120B</name>
</gene>
<evidence type="ECO:0000256" key="4">
    <source>
        <dbReference type="ARBA" id="ARBA00022989"/>
    </source>
</evidence>
<dbReference type="GO" id="GO:0016020">
    <property type="term" value="C:membrane"/>
    <property type="evidence" value="ECO:0007669"/>
    <property type="project" value="UniProtKB-SubCell"/>
</dbReference>
<feature type="non-terminal residue" evidence="7">
    <location>
        <position position="1"/>
    </location>
</feature>
<protein>
    <submittedName>
        <fullName evidence="7">Transmembrane protein 120B</fullName>
    </submittedName>
</protein>
<sequence>DDLSKQCELFLKFVYSMAASIRELNNLEDWEKEWNNFENTLNKLKEVEYEELMKLMDEYHNAQTKLKKSVEFQTKNLKAFSVSLKRIGKNVGNSKNKEKLMIMSSKMEKANDCFRELRQALPKTAGWFLRACIGEINVSLFWDKNHYKEVYERFKLRTMIFAFILGLLNIFFLPSKFFDSLFNAILVWYYSSLTLQEQILRANGSRIKGWYVTHHYLSILVSGFLLIWPASVTYQLFRTQFYIFVLYLSFVQILQYYYQQGILYRQRALGRATSMAITEEGFRKWMLQGLGFIVPFLIVGYIFQFYNSYTLYMLSRHPKCKEWQVLASSILFFLLAVGNSCTLFIVIRQKITAVAKLPCG</sequence>
<dbReference type="EMBL" id="HAAD01006061">
    <property type="protein sequence ID" value="CDG72293.1"/>
    <property type="molecule type" value="mRNA"/>
</dbReference>
<proteinExistence type="evidence at transcript level"/>
<evidence type="ECO:0000256" key="6">
    <source>
        <dbReference type="SAM" id="Phobius"/>
    </source>
</evidence>
<evidence type="ECO:0000256" key="1">
    <source>
        <dbReference type="ARBA" id="ARBA00004141"/>
    </source>
</evidence>
<feature type="transmembrane region" description="Helical" evidence="6">
    <location>
        <begin position="240"/>
        <end position="258"/>
    </location>
</feature>